<reference evidence="7 8" key="1">
    <citation type="submission" date="2014-04" db="EMBL/GenBank/DDBJ databases">
        <title>Genome assembly of Hyalangium minutum DSM 14724.</title>
        <authorList>
            <person name="Sharma G."/>
            <person name="Subramanian S."/>
        </authorList>
    </citation>
    <scope>NUCLEOTIDE SEQUENCE [LARGE SCALE GENOMIC DNA]</scope>
    <source>
        <strain evidence="7 8">DSM 14724</strain>
    </source>
</reference>
<dbReference type="STRING" id="394096.DB31_5509"/>
<dbReference type="Pfam" id="PF13458">
    <property type="entry name" value="Peripla_BP_6"/>
    <property type="match status" value="1"/>
</dbReference>
<dbReference type="PANTHER" id="PTHR30483">
    <property type="entry name" value="LEUCINE-SPECIFIC-BINDING PROTEIN"/>
    <property type="match status" value="1"/>
</dbReference>
<dbReference type="PRINTS" id="PR00337">
    <property type="entry name" value="LEUILEVALBP"/>
</dbReference>
<proteinExistence type="inferred from homology"/>
<dbReference type="SUPFAM" id="SSF53822">
    <property type="entry name" value="Periplasmic binding protein-like I"/>
    <property type="match status" value="1"/>
</dbReference>
<keyword evidence="2" id="KW-0813">Transport</keyword>
<dbReference type="InterPro" id="IPR028081">
    <property type="entry name" value="Leu-bd"/>
</dbReference>
<evidence type="ECO:0000259" key="6">
    <source>
        <dbReference type="Pfam" id="PF13458"/>
    </source>
</evidence>
<evidence type="ECO:0000256" key="4">
    <source>
        <dbReference type="ARBA" id="ARBA00022970"/>
    </source>
</evidence>
<dbReference type="AlphaFoldDB" id="A0A085WS04"/>
<dbReference type="InterPro" id="IPR000709">
    <property type="entry name" value="Leu_Ile_Val-bd"/>
</dbReference>
<comment type="caution">
    <text evidence="7">The sequence shown here is derived from an EMBL/GenBank/DDBJ whole genome shotgun (WGS) entry which is preliminary data.</text>
</comment>
<dbReference type="PANTHER" id="PTHR30483:SF6">
    <property type="entry name" value="PERIPLASMIC BINDING PROTEIN OF ABC TRANSPORTER FOR NATURAL AMINO ACIDS"/>
    <property type="match status" value="1"/>
</dbReference>
<evidence type="ECO:0000256" key="3">
    <source>
        <dbReference type="ARBA" id="ARBA00022729"/>
    </source>
</evidence>
<dbReference type="RefSeq" id="WP_044185589.1">
    <property type="nucleotide sequence ID" value="NZ_JMCB01000003.1"/>
</dbReference>
<name>A0A085WS04_9BACT</name>
<comment type="similarity">
    <text evidence="1">Belongs to the leucine-binding protein family.</text>
</comment>
<feature type="region of interest" description="Disordered" evidence="5">
    <location>
        <begin position="21"/>
        <end position="51"/>
    </location>
</feature>
<dbReference type="InterPro" id="IPR028082">
    <property type="entry name" value="Peripla_BP_I"/>
</dbReference>
<dbReference type="EMBL" id="JMCB01000003">
    <property type="protein sequence ID" value="KFE70467.1"/>
    <property type="molecule type" value="Genomic_DNA"/>
</dbReference>
<protein>
    <submittedName>
        <fullName evidence="7">Branched-chain amino acid ABC transporter, amino acid-binding protein</fullName>
    </submittedName>
</protein>
<feature type="domain" description="Leucine-binding protein" evidence="6">
    <location>
        <begin position="53"/>
        <end position="390"/>
    </location>
</feature>
<evidence type="ECO:0000256" key="1">
    <source>
        <dbReference type="ARBA" id="ARBA00010062"/>
    </source>
</evidence>
<dbReference type="InterPro" id="IPR051010">
    <property type="entry name" value="BCAA_transport"/>
</dbReference>
<dbReference type="Proteomes" id="UP000028725">
    <property type="component" value="Unassembled WGS sequence"/>
</dbReference>
<evidence type="ECO:0000256" key="5">
    <source>
        <dbReference type="SAM" id="MobiDB-lite"/>
    </source>
</evidence>
<gene>
    <name evidence="7" type="ORF">DB31_5509</name>
</gene>
<organism evidence="7 8">
    <name type="scientific">Hyalangium minutum</name>
    <dbReference type="NCBI Taxonomy" id="394096"/>
    <lineage>
        <taxon>Bacteria</taxon>
        <taxon>Pseudomonadati</taxon>
        <taxon>Myxococcota</taxon>
        <taxon>Myxococcia</taxon>
        <taxon>Myxococcales</taxon>
        <taxon>Cystobacterineae</taxon>
        <taxon>Archangiaceae</taxon>
        <taxon>Hyalangium</taxon>
    </lineage>
</organism>
<dbReference type="GO" id="GO:0006865">
    <property type="term" value="P:amino acid transport"/>
    <property type="evidence" value="ECO:0007669"/>
    <property type="project" value="UniProtKB-KW"/>
</dbReference>
<evidence type="ECO:0000256" key="2">
    <source>
        <dbReference type="ARBA" id="ARBA00022448"/>
    </source>
</evidence>
<dbReference type="CDD" id="cd06347">
    <property type="entry name" value="PBP1_ABC_LivK_ligand_binding-like"/>
    <property type="match status" value="1"/>
</dbReference>
<keyword evidence="3" id="KW-0732">Signal</keyword>
<dbReference type="OrthoDB" id="9772589at2"/>
<sequence>MHRFAPMLALLVVGASACERKASPPPDSAALPGAPQAATPPQPRPPDADEGAIVIGSIGSLTGSSASFGGPVRDGIQFAVEEINAAGGVKGRHVVLRAYDSQGRLEESVSAAKRLITKDQVSLILGDVSSSNSMAVADLAQAAHVPMVTPSSTHPDVTRKGDYIFRTCFIDSFQGQVMARFAREHLKLERIAILQDGKNAYSLGLGEAFSQAFSQLGGKIAAVESYAQGDTDFRAPLLAVKKVKPQALYIPGFYGEVGLIARQAREVGLTQPLLGGDGWDSERLLELAGNAMEGSYYSSHSAVDNPSPELQRFAAAYQKRYGRAPDVSAVLGYDAARVALAALEQAEGLSGPAIRDALARTKDFPSVSGNITLDAARNAIKPAVILKIQGGRRQFTAVVTP</sequence>
<accession>A0A085WS04</accession>
<keyword evidence="8" id="KW-1185">Reference proteome</keyword>
<keyword evidence="4" id="KW-0029">Amino-acid transport</keyword>
<evidence type="ECO:0000313" key="7">
    <source>
        <dbReference type="EMBL" id="KFE70467.1"/>
    </source>
</evidence>
<dbReference type="PROSITE" id="PS51257">
    <property type="entry name" value="PROKAR_LIPOPROTEIN"/>
    <property type="match status" value="1"/>
</dbReference>
<dbReference type="Gene3D" id="3.40.50.2300">
    <property type="match status" value="2"/>
</dbReference>
<evidence type="ECO:0000313" key="8">
    <source>
        <dbReference type="Proteomes" id="UP000028725"/>
    </source>
</evidence>